<feature type="domain" description="Potassium channel" evidence="11">
    <location>
        <begin position="509"/>
        <end position="580"/>
    </location>
</feature>
<protein>
    <recommendedName>
        <fullName evidence="11">Potassium channel domain-containing protein</fullName>
    </recommendedName>
</protein>
<dbReference type="InterPro" id="IPR013099">
    <property type="entry name" value="K_chnl_dom"/>
</dbReference>
<evidence type="ECO:0000256" key="10">
    <source>
        <dbReference type="SAM" id="Phobius"/>
    </source>
</evidence>
<keyword evidence="6 10" id="KW-0472">Membrane</keyword>
<proteinExistence type="inferred from homology"/>
<organism evidence="12 13">
    <name type="scientific">Rhizoctonia solani</name>
    <dbReference type="NCBI Taxonomy" id="456999"/>
    <lineage>
        <taxon>Eukaryota</taxon>
        <taxon>Fungi</taxon>
        <taxon>Dikarya</taxon>
        <taxon>Basidiomycota</taxon>
        <taxon>Agaricomycotina</taxon>
        <taxon>Agaricomycetes</taxon>
        <taxon>Cantharellales</taxon>
        <taxon>Ceratobasidiaceae</taxon>
        <taxon>Rhizoctonia</taxon>
    </lineage>
</organism>
<evidence type="ECO:0000256" key="8">
    <source>
        <dbReference type="RuleBase" id="RU003857"/>
    </source>
</evidence>
<evidence type="ECO:0000256" key="9">
    <source>
        <dbReference type="SAM" id="MobiDB-lite"/>
    </source>
</evidence>
<evidence type="ECO:0000256" key="3">
    <source>
        <dbReference type="ARBA" id="ARBA00022692"/>
    </source>
</evidence>
<feature type="transmembrane region" description="Helical" evidence="10">
    <location>
        <begin position="154"/>
        <end position="177"/>
    </location>
</feature>
<comment type="caution">
    <text evidence="12">The sequence shown here is derived from an EMBL/GenBank/DDBJ whole genome shotgun (WGS) entry which is preliminary data.</text>
</comment>
<evidence type="ECO:0000256" key="2">
    <source>
        <dbReference type="ARBA" id="ARBA00022448"/>
    </source>
</evidence>
<dbReference type="GO" id="GO:0030322">
    <property type="term" value="P:stabilization of membrane potential"/>
    <property type="evidence" value="ECO:0007669"/>
    <property type="project" value="TreeGrafter"/>
</dbReference>
<dbReference type="EMBL" id="CAJMWW010000225">
    <property type="protein sequence ID" value="CAE6459001.1"/>
    <property type="molecule type" value="Genomic_DNA"/>
</dbReference>
<evidence type="ECO:0000313" key="12">
    <source>
        <dbReference type="EMBL" id="CAE6459001.1"/>
    </source>
</evidence>
<evidence type="ECO:0000256" key="7">
    <source>
        <dbReference type="ARBA" id="ARBA00023303"/>
    </source>
</evidence>
<dbReference type="GO" id="GO:0022841">
    <property type="term" value="F:potassium ion leak channel activity"/>
    <property type="evidence" value="ECO:0007669"/>
    <property type="project" value="TreeGrafter"/>
</dbReference>
<evidence type="ECO:0000313" key="13">
    <source>
        <dbReference type="Proteomes" id="UP000663841"/>
    </source>
</evidence>
<comment type="subcellular location">
    <subcellularLocation>
        <location evidence="1">Membrane</location>
        <topology evidence="1">Multi-pass membrane protein</topology>
    </subcellularLocation>
</comment>
<dbReference type="SUPFAM" id="SSF81324">
    <property type="entry name" value="Voltage-gated potassium channels"/>
    <property type="match status" value="2"/>
</dbReference>
<evidence type="ECO:0000259" key="11">
    <source>
        <dbReference type="Pfam" id="PF07885"/>
    </source>
</evidence>
<feature type="transmembrane region" description="Helical" evidence="10">
    <location>
        <begin position="79"/>
        <end position="100"/>
    </location>
</feature>
<feature type="compositionally biased region" description="Basic and acidic residues" evidence="9">
    <location>
        <begin position="19"/>
        <end position="31"/>
    </location>
</feature>
<feature type="transmembrane region" description="Helical" evidence="10">
    <location>
        <begin position="556"/>
        <end position="576"/>
    </location>
</feature>
<feature type="transmembrane region" description="Helical" evidence="10">
    <location>
        <begin position="498"/>
        <end position="520"/>
    </location>
</feature>
<keyword evidence="3 8" id="KW-0812">Transmembrane</keyword>
<dbReference type="PANTHER" id="PTHR11003:SF342">
    <property type="entry name" value="OUTWARD-RECTIFIER POTASSIUM CHANNEL TOK1"/>
    <property type="match status" value="1"/>
</dbReference>
<feature type="domain" description="Potassium channel" evidence="11">
    <location>
        <begin position="237"/>
        <end position="309"/>
    </location>
</feature>
<reference evidence="12" key="1">
    <citation type="submission" date="2021-01" db="EMBL/GenBank/DDBJ databases">
        <authorList>
            <person name="Kaushik A."/>
        </authorList>
    </citation>
    <scope>NUCLEOTIDE SEQUENCE</scope>
    <source>
        <strain evidence="12">AG3-T5</strain>
    </source>
</reference>
<dbReference type="PANTHER" id="PTHR11003">
    <property type="entry name" value="POTASSIUM CHANNEL, SUBFAMILY K"/>
    <property type="match status" value="1"/>
</dbReference>
<dbReference type="PRINTS" id="PR01333">
    <property type="entry name" value="2POREKCHANEL"/>
</dbReference>
<feature type="compositionally biased region" description="Polar residues" evidence="9">
    <location>
        <begin position="32"/>
        <end position="42"/>
    </location>
</feature>
<feature type="region of interest" description="Disordered" evidence="9">
    <location>
        <begin position="19"/>
        <end position="47"/>
    </location>
</feature>
<feature type="compositionally biased region" description="Low complexity" evidence="9">
    <location>
        <begin position="426"/>
        <end position="445"/>
    </location>
</feature>
<evidence type="ECO:0000256" key="5">
    <source>
        <dbReference type="ARBA" id="ARBA00023065"/>
    </source>
</evidence>
<comment type="similarity">
    <text evidence="8">Belongs to the two pore domain potassium channel (TC 1.A.1.8) family.</text>
</comment>
<feature type="region of interest" description="Disordered" evidence="9">
    <location>
        <begin position="426"/>
        <end position="453"/>
    </location>
</feature>
<name>A0A8H3BLP5_9AGAM</name>
<feature type="transmembrane region" description="Helical" evidence="10">
    <location>
        <begin position="230"/>
        <end position="255"/>
    </location>
</feature>
<dbReference type="GO" id="GO:0005886">
    <property type="term" value="C:plasma membrane"/>
    <property type="evidence" value="ECO:0007669"/>
    <property type="project" value="TreeGrafter"/>
</dbReference>
<keyword evidence="5 8" id="KW-0406">Ion transport</keyword>
<dbReference type="Pfam" id="PF07885">
    <property type="entry name" value="Ion_trans_2"/>
    <property type="match status" value="2"/>
</dbReference>
<gene>
    <name evidence="12" type="ORF">RDB_LOCUS146257</name>
</gene>
<keyword evidence="4 10" id="KW-1133">Transmembrane helix</keyword>
<dbReference type="InterPro" id="IPR003280">
    <property type="entry name" value="2pore_dom_K_chnl"/>
</dbReference>
<evidence type="ECO:0000256" key="4">
    <source>
        <dbReference type="ARBA" id="ARBA00022989"/>
    </source>
</evidence>
<accession>A0A8H3BLP5</accession>
<dbReference type="AlphaFoldDB" id="A0A8H3BLP5"/>
<keyword evidence="2 8" id="KW-0813">Transport</keyword>
<feature type="transmembrane region" description="Helical" evidence="10">
    <location>
        <begin position="120"/>
        <end position="142"/>
    </location>
</feature>
<dbReference type="Proteomes" id="UP000663841">
    <property type="component" value="Unassembled WGS sequence"/>
</dbReference>
<keyword evidence="7 8" id="KW-0407">Ion channel</keyword>
<dbReference type="Gene3D" id="1.10.287.70">
    <property type="match status" value="2"/>
</dbReference>
<evidence type="ECO:0000256" key="1">
    <source>
        <dbReference type="ARBA" id="ARBA00004141"/>
    </source>
</evidence>
<feature type="transmembrane region" description="Helical" evidence="10">
    <location>
        <begin position="189"/>
        <end position="209"/>
    </location>
</feature>
<dbReference type="GO" id="GO:0015271">
    <property type="term" value="F:outward rectifier potassium channel activity"/>
    <property type="evidence" value="ECO:0007669"/>
    <property type="project" value="TreeGrafter"/>
</dbReference>
<sequence>MPSKILLIPILQAIFDKRRPEPEHSRFEVARQTESGENNQSASDKEWKKSPAIWTRIKDYLWGQEDEESRREYTPNFRWTPILSGVIIPFAILLEIPGLTEHWYIRTVANKTVETQENPKILDAGLAISMASAVVANVALITRFLERRVRLSTCIAIGGLVVHDIINIIIITIFGVIHRVDDGFTYGQAFWMTICSTIASVITTISLIYDWVRTPEFARSGSGLTRKQRLLVIIVMILLCYIALGAMCYSFIMSLSFQNGLYFTVVSIETVGFGDIILTTTLGRVFSIFYNTFGIINLGLAVSTTRETIIESFENSYRKRRVERDQLKHARAHIRAAEQLLRRMGQPVYVPLSPSLDPPETIIHQNCGIADRTRTFTTGSIRNRRRNTHAHDKLVLNVWALSKEQRRALFGEGGVAGTGVGVGATSVTGTGIRESPVPEELGSGPEPSPNTSVQNVNPDPITLIEQFHAELGGPGHEEENADYMELKDRLESDEKKEFAVKLGVACSLFVAFWLIGSGVFVATEGWTFGESMFFCFCTFSTVGYGDFAPKTPAGRAFFVGWALFGIAAMTILISVLTEAYSSRYKTIIHSSVLDRAIKSRRQRPHSHRTHRAPTQSDINALAIELITNARAMREHMAWFVHSSGIKDAPEGIVKVLDDIAEGENMDARVKKDFMSNDEARKTVFVMSFERMLHDLACVAEEVARVPRQGSQDEIEVGDNVGDLRS</sequence>
<evidence type="ECO:0000256" key="6">
    <source>
        <dbReference type="ARBA" id="ARBA00023136"/>
    </source>
</evidence>